<comment type="similarity">
    <text evidence="8 9">Belongs to the TonB-dependent receptor family.</text>
</comment>
<dbReference type="InterPro" id="IPR008969">
    <property type="entry name" value="CarboxyPept-like_regulatory"/>
</dbReference>
<dbReference type="InterPro" id="IPR039426">
    <property type="entry name" value="TonB-dep_rcpt-like"/>
</dbReference>
<dbReference type="Pfam" id="PF13715">
    <property type="entry name" value="CarbopepD_reg_2"/>
    <property type="match status" value="1"/>
</dbReference>
<dbReference type="PROSITE" id="PS52016">
    <property type="entry name" value="TONB_DEPENDENT_REC_3"/>
    <property type="match status" value="1"/>
</dbReference>
<keyword evidence="13" id="KW-0675">Receptor</keyword>
<organism evidence="13 14">
    <name type="scientific">Imperialibacter roseus</name>
    <dbReference type="NCBI Taxonomy" id="1324217"/>
    <lineage>
        <taxon>Bacteria</taxon>
        <taxon>Pseudomonadati</taxon>
        <taxon>Bacteroidota</taxon>
        <taxon>Cytophagia</taxon>
        <taxon>Cytophagales</taxon>
        <taxon>Flammeovirgaceae</taxon>
        <taxon>Imperialibacter</taxon>
    </lineage>
</organism>
<dbReference type="InterPro" id="IPR012910">
    <property type="entry name" value="Plug_dom"/>
</dbReference>
<dbReference type="NCBIfam" id="TIGR04057">
    <property type="entry name" value="SusC_RagA_signa"/>
    <property type="match status" value="1"/>
</dbReference>
<evidence type="ECO:0000256" key="5">
    <source>
        <dbReference type="ARBA" id="ARBA00023077"/>
    </source>
</evidence>
<proteinExistence type="inferred from homology"/>
<sequence length="1012" mass="111054">MKHTLRLASVVLFIVMSMGNQATAVAQGSVVKGKVTSQDDGEGLPGVSIQVEGTSRGTVTDFEGTYSLELQSGDNRLIYSFIGYKTVTVDVGSRSVIDLVMEPDIEQLEEIVVVGYGVQRKSDVTGAVASVRGGDLTKIPAANPMQALQGKVAGVQVSSGSGQPGAAPVVRIRGVGTFNDSSPIYVVDGVILSDISFLNSSDIQSMEVLKDASATAIYGSRGANGVVIITTKQGKIGDEQTTFSVNTEYSVQKLSRKIDLLNGKEFATVVNDINPGSYNNVDAVPNTDWQDLIFDVAPIQNHQVSATGATKKTQYYVGLGYFNQQGIIDKSKYERLTLKLNNTYKFSDNVRLGNNITVAPYSQHVAPGVVYQVYRAQPVAVPRYDDGSFGVVPNVGNPLADLENSNNFNKGLRTVGNVFTDIKLFKDFTFRSSFGVDMAYNKNKSFTPAYTVYNANGTASQQQNLYSDLSKENRENFTWLWENTLTYNKEFGKHRVEGLAGFTSQKTTSEYLSIRGENILRDGQDFWYLRPSYIVDESNNINTLNSIANGVDAGQYYSMASVLFRVNYTYDERFLFTGTFRRDGSSKFTDSNKYASFPSLALGWNVINESFMQNITALTNLKVRASWGAIGNEKIRYNRQFSLVQNELNPVFGVEEALNPGASYGVTGNPDLKWETTYQTDLGLEFGLLNQRLTGELDYYRRETQDILVDLLTPGHLGNGQGQRVTYNAGSVLNSGFEFNLGWSDEIQGVKYRIGALGSTVHNEVLSVGGNSGVDSTLVGGYLGDGRPVTLSREGLPIGAFYGYQIDGVFQNQAELDAYPHDSQARPGDLIIRDVNGDGKISLGDRTYMGSPIPTFIYGFNLEASYKGFDINVDFQGQMGNKIFNGKEVVRPDPYNFERHVINRWTGEGTSTSEPRASFGGINFAPSTRFIQDGSFLRFRNMTVGYTIPEAALERINMNQVRVYVRGTNLFTATKFTGYSPEFGSEDVLSSNIDRGAYPVSAIYSAGLNISF</sequence>
<evidence type="ECO:0000313" key="14">
    <source>
        <dbReference type="Proteomes" id="UP001302349"/>
    </source>
</evidence>
<keyword evidence="3 8" id="KW-1134">Transmembrane beta strand</keyword>
<evidence type="ECO:0000256" key="4">
    <source>
        <dbReference type="ARBA" id="ARBA00022692"/>
    </source>
</evidence>
<dbReference type="Pfam" id="PF00593">
    <property type="entry name" value="TonB_dep_Rec_b-barrel"/>
    <property type="match status" value="1"/>
</dbReference>
<dbReference type="InterPro" id="IPR037066">
    <property type="entry name" value="Plug_dom_sf"/>
</dbReference>
<protein>
    <submittedName>
        <fullName evidence="13">TonB-dependent receptor</fullName>
    </submittedName>
</protein>
<evidence type="ECO:0000313" key="13">
    <source>
        <dbReference type="EMBL" id="WOK07141.1"/>
    </source>
</evidence>
<evidence type="ECO:0000259" key="12">
    <source>
        <dbReference type="Pfam" id="PF07715"/>
    </source>
</evidence>
<dbReference type="EMBL" id="CP136051">
    <property type="protein sequence ID" value="WOK07141.1"/>
    <property type="molecule type" value="Genomic_DNA"/>
</dbReference>
<dbReference type="InterPro" id="IPR036942">
    <property type="entry name" value="Beta-barrel_TonB_sf"/>
</dbReference>
<keyword evidence="4 8" id="KW-0812">Transmembrane</keyword>
<evidence type="ECO:0000256" key="8">
    <source>
        <dbReference type="PROSITE-ProRule" id="PRU01360"/>
    </source>
</evidence>
<dbReference type="InterPro" id="IPR023997">
    <property type="entry name" value="TonB-dep_OMP_SusC/RagA_CS"/>
</dbReference>
<dbReference type="RefSeq" id="WP_317489828.1">
    <property type="nucleotide sequence ID" value="NZ_CP136051.1"/>
</dbReference>
<dbReference type="Gene3D" id="2.40.170.20">
    <property type="entry name" value="TonB-dependent receptor, beta-barrel domain"/>
    <property type="match status" value="1"/>
</dbReference>
<dbReference type="Proteomes" id="UP001302349">
    <property type="component" value="Chromosome"/>
</dbReference>
<reference evidence="13 14" key="1">
    <citation type="journal article" date="2023" name="Microbiol. Resour. Announc.">
        <title>Complete Genome Sequence of Imperialibacter roseus strain P4T.</title>
        <authorList>
            <person name="Tizabi D.R."/>
            <person name="Bachvaroff T."/>
            <person name="Hill R.T."/>
        </authorList>
    </citation>
    <scope>NUCLEOTIDE SEQUENCE [LARGE SCALE GENOMIC DNA]</scope>
    <source>
        <strain evidence="13 14">P4T</strain>
    </source>
</reference>
<evidence type="ECO:0000256" key="9">
    <source>
        <dbReference type="RuleBase" id="RU003357"/>
    </source>
</evidence>
<dbReference type="NCBIfam" id="TIGR04056">
    <property type="entry name" value="OMP_RagA_SusC"/>
    <property type="match status" value="1"/>
</dbReference>
<keyword evidence="14" id="KW-1185">Reference proteome</keyword>
<gene>
    <name evidence="13" type="ORF">RT717_00715</name>
</gene>
<dbReference type="SUPFAM" id="SSF56935">
    <property type="entry name" value="Porins"/>
    <property type="match status" value="1"/>
</dbReference>
<dbReference type="InterPro" id="IPR000531">
    <property type="entry name" value="Beta-barrel_TonB"/>
</dbReference>
<keyword evidence="10" id="KW-0732">Signal</keyword>
<dbReference type="Gene3D" id="2.170.130.10">
    <property type="entry name" value="TonB-dependent receptor, plug domain"/>
    <property type="match status" value="1"/>
</dbReference>
<keyword evidence="5 9" id="KW-0798">TonB box</keyword>
<keyword evidence="2 8" id="KW-0813">Transport</keyword>
<evidence type="ECO:0000259" key="11">
    <source>
        <dbReference type="Pfam" id="PF00593"/>
    </source>
</evidence>
<evidence type="ECO:0000256" key="6">
    <source>
        <dbReference type="ARBA" id="ARBA00023136"/>
    </source>
</evidence>
<evidence type="ECO:0000256" key="3">
    <source>
        <dbReference type="ARBA" id="ARBA00022452"/>
    </source>
</evidence>
<comment type="subcellular location">
    <subcellularLocation>
        <location evidence="1 8">Cell outer membrane</location>
        <topology evidence="1 8">Multi-pass membrane protein</topology>
    </subcellularLocation>
</comment>
<evidence type="ECO:0000256" key="2">
    <source>
        <dbReference type="ARBA" id="ARBA00022448"/>
    </source>
</evidence>
<accession>A0ABZ0IQZ2</accession>
<keyword evidence="7 8" id="KW-0998">Cell outer membrane</keyword>
<evidence type="ECO:0000256" key="1">
    <source>
        <dbReference type="ARBA" id="ARBA00004571"/>
    </source>
</evidence>
<dbReference type="Pfam" id="PF07715">
    <property type="entry name" value="Plug"/>
    <property type="match status" value="1"/>
</dbReference>
<feature type="domain" description="TonB-dependent receptor-like beta-barrel" evidence="11">
    <location>
        <begin position="348"/>
        <end position="783"/>
    </location>
</feature>
<feature type="signal peptide" evidence="10">
    <location>
        <begin position="1"/>
        <end position="22"/>
    </location>
</feature>
<evidence type="ECO:0000256" key="7">
    <source>
        <dbReference type="ARBA" id="ARBA00023237"/>
    </source>
</evidence>
<name>A0ABZ0IQZ2_9BACT</name>
<dbReference type="InterPro" id="IPR023996">
    <property type="entry name" value="TonB-dep_OMP_SusC/RagA"/>
</dbReference>
<dbReference type="SUPFAM" id="SSF49464">
    <property type="entry name" value="Carboxypeptidase regulatory domain-like"/>
    <property type="match status" value="1"/>
</dbReference>
<evidence type="ECO:0000256" key="10">
    <source>
        <dbReference type="SAM" id="SignalP"/>
    </source>
</evidence>
<dbReference type="Gene3D" id="2.60.40.1120">
    <property type="entry name" value="Carboxypeptidase-like, regulatory domain"/>
    <property type="match status" value="1"/>
</dbReference>
<feature type="domain" description="TonB-dependent receptor plug" evidence="12">
    <location>
        <begin position="121"/>
        <end position="226"/>
    </location>
</feature>
<feature type="chain" id="PRO_5046055935" evidence="10">
    <location>
        <begin position="23"/>
        <end position="1012"/>
    </location>
</feature>
<keyword evidence="6 8" id="KW-0472">Membrane</keyword>